<gene>
    <name evidence="3" type="ORF">BJ508DRAFT_304168</name>
</gene>
<dbReference type="EMBL" id="ML119661">
    <property type="protein sequence ID" value="RPA83994.1"/>
    <property type="molecule type" value="Genomic_DNA"/>
</dbReference>
<evidence type="ECO:0000256" key="2">
    <source>
        <dbReference type="SAM" id="Phobius"/>
    </source>
</evidence>
<feature type="transmembrane region" description="Helical" evidence="2">
    <location>
        <begin position="251"/>
        <end position="273"/>
    </location>
</feature>
<proteinExistence type="predicted"/>
<keyword evidence="2" id="KW-0472">Membrane</keyword>
<protein>
    <recommendedName>
        <fullName evidence="5">Integral membrane protein</fullName>
    </recommendedName>
</protein>
<feature type="transmembrane region" description="Helical" evidence="2">
    <location>
        <begin position="167"/>
        <end position="191"/>
    </location>
</feature>
<feature type="transmembrane region" description="Helical" evidence="2">
    <location>
        <begin position="285"/>
        <end position="308"/>
    </location>
</feature>
<keyword evidence="2" id="KW-0812">Transmembrane</keyword>
<name>A0A3N4IQY6_ASCIM</name>
<evidence type="ECO:0008006" key="5">
    <source>
        <dbReference type="Google" id="ProtNLM"/>
    </source>
</evidence>
<evidence type="ECO:0000313" key="4">
    <source>
        <dbReference type="Proteomes" id="UP000275078"/>
    </source>
</evidence>
<feature type="transmembrane region" description="Helical" evidence="2">
    <location>
        <begin position="78"/>
        <end position="98"/>
    </location>
</feature>
<evidence type="ECO:0000313" key="3">
    <source>
        <dbReference type="EMBL" id="RPA83994.1"/>
    </source>
</evidence>
<feature type="compositionally biased region" description="Polar residues" evidence="1">
    <location>
        <begin position="439"/>
        <end position="475"/>
    </location>
</feature>
<sequence>MSVYDVDPRFFSLRNTSIALSSFPFAFSEASTNRYDKSVQSSLLVGFMVAFMFLLVTIRTWIVMRYGGQFRLWSAKTAGGVSVMICALLGVVYMWLLLSFTMKVLNWEKRTRRAGKTIDDKTRVPKDIVLARVSARYVLIALLWFVKLGFICVFFEFRGILKKAHKIVLYAITAFTIICIIGTTVFTPIHYRSEVGGLETPYFDPEPLILAAPEYLNAGLDLLVNILIVIFATIILRGLKLSNGERLRALIFVLPGITTVGIALVRCILLFIGSTVKKDQHIHNAQVLSFLTPLEAFMSPYVLCLPAMRLLMRRWKGMGHLVSSVEDIGRWKGRASLERITRRKDKSSVEKVKAWKDRASVEDDAPMHDEDRFDVEANLDRGHSIQSSKKSRIGSIQSSLHKTISRKGSVWSRYFDRNESQEELRSLTWKCSDSDKDSGSVSRNPSKTTSMMTVDSQVTQTTYGPSKPAMSNRQTLPNLDLGDFFIGEEADRRFEEVIRKEKENYAKMRGI</sequence>
<keyword evidence="4" id="KW-1185">Reference proteome</keyword>
<dbReference type="AlphaFoldDB" id="A0A3N4IQY6"/>
<feature type="region of interest" description="Disordered" evidence="1">
    <location>
        <begin position="431"/>
        <end position="475"/>
    </location>
</feature>
<evidence type="ECO:0000256" key="1">
    <source>
        <dbReference type="SAM" id="MobiDB-lite"/>
    </source>
</evidence>
<dbReference type="Proteomes" id="UP000275078">
    <property type="component" value="Unassembled WGS sequence"/>
</dbReference>
<reference evidence="3 4" key="1">
    <citation type="journal article" date="2018" name="Nat. Ecol. Evol.">
        <title>Pezizomycetes genomes reveal the molecular basis of ectomycorrhizal truffle lifestyle.</title>
        <authorList>
            <person name="Murat C."/>
            <person name="Payen T."/>
            <person name="Noel B."/>
            <person name="Kuo A."/>
            <person name="Morin E."/>
            <person name="Chen J."/>
            <person name="Kohler A."/>
            <person name="Krizsan K."/>
            <person name="Balestrini R."/>
            <person name="Da Silva C."/>
            <person name="Montanini B."/>
            <person name="Hainaut M."/>
            <person name="Levati E."/>
            <person name="Barry K.W."/>
            <person name="Belfiori B."/>
            <person name="Cichocki N."/>
            <person name="Clum A."/>
            <person name="Dockter R.B."/>
            <person name="Fauchery L."/>
            <person name="Guy J."/>
            <person name="Iotti M."/>
            <person name="Le Tacon F."/>
            <person name="Lindquist E.A."/>
            <person name="Lipzen A."/>
            <person name="Malagnac F."/>
            <person name="Mello A."/>
            <person name="Molinier V."/>
            <person name="Miyauchi S."/>
            <person name="Poulain J."/>
            <person name="Riccioni C."/>
            <person name="Rubini A."/>
            <person name="Sitrit Y."/>
            <person name="Splivallo R."/>
            <person name="Traeger S."/>
            <person name="Wang M."/>
            <person name="Zifcakova L."/>
            <person name="Wipf D."/>
            <person name="Zambonelli A."/>
            <person name="Paolocci F."/>
            <person name="Nowrousian M."/>
            <person name="Ottonello S."/>
            <person name="Baldrian P."/>
            <person name="Spatafora J.W."/>
            <person name="Henrissat B."/>
            <person name="Nagy L.G."/>
            <person name="Aury J.M."/>
            <person name="Wincker P."/>
            <person name="Grigoriev I.V."/>
            <person name="Bonfante P."/>
            <person name="Martin F.M."/>
        </authorList>
    </citation>
    <scope>NUCLEOTIDE SEQUENCE [LARGE SCALE GENOMIC DNA]</scope>
    <source>
        <strain evidence="3 4">RN42</strain>
    </source>
</reference>
<feature type="transmembrane region" description="Helical" evidence="2">
    <location>
        <begin position="43"/>
        <end position="66"/>
    </location>
</feature>
<accession>A0A3N4IQY6</accession>
<feature type="transmembrane region" description="Helical" evidence="2">
    <location>
        <begin position="222"/>
        <end position="239"/>
    </location>
</feature>
<organism evidence="3 4">
    <name type="scientific">Ascobolus immersus RN42</name>
    <dbReference type="NCBI Taxonomy" id="1160509"/>
    <lineage>
        <taxon>Eukaryota</taxon>
        <taxon>Fungi</taxon>
        <taxon>Dikarya</taxon>
        <taxon>Ascomycota</taxon>
        <taxon>Pezizomycotina</taxon>
        <taxon>Pezizomycetes</taxon>
        <taxon>Pezizales</taxon>
        <taxon>Ascobolaceae</taxon>
        <taxon>Ascobolus</taxon>
    </lineage>
</organism>
<keyword evidence="2" id="KW-1133">Transmembrane helix</keyword>
<feature type="transmembrane region" description="Helical" evidence="2">
    <location>
        <begin position="135"/>
        <end position="155"/>
    </location>
</feature>